<dbReference type="Pfam" id="PF02348">
    <property type="entry name" value="CTP_transf_3"/>
    <property type="match status" value="1"/>
</dbReference>
<dbReference type="InterPro" id="IPR003329">
    <property type="entry name" value="Cytidylyl_trans"/>
</dbReference>
<gene>
    <name evidence="5" type="primary">kpsU</name>
    <name evidence="4" type="synonym">kdsB</name>
    <name evidence="5" type="ORF">KOR34_09390</name>
</gene>
<sequence length="249" mass="27100">MPSTLAVIPARHASSRLPAKPLALIAGRPMVEWVLRRTESSGVFDRVVVATDHDEIAAVVDRLGGQAVMTSADCQTGTDRVADAARQFPDAEIVANVQGDQPFVDPEMLRALVAPYLAGDSPDMTTVATRFGDQAQFEGPSAVKVIRDAQQNAIYFSRSVIPHGSTFDSGESLHHLGLYAFREPFLQEFCQLPQTPLELRESLEQLRALEHGRSIRVTEVTRPVIEVNTAEELELANTIAARDGLSVDA</sequence>
<evidence type="ECO:0000256" key="4">
    <source>
        <dbReference type="HAMAP-Rule" id="MF_00057"/>
    </source>
</evidence>
<dbReference type="GO" id="GO:0008690">
    <property type="term" value="F:3-deoxy-manno-octulosonate cytidylyltransferase activity"/>
    <property type="evidence" value="ECO:0007669"/>
    <property type="project" value="UniProtKB-UniRule"/>
</dbReference>
<dbReference type="NCBIfam" id="NF003950">
    <property type="entry name" value="PRK05450.1-3"/>
    <property type="match status" value="1"/>
</dbReference>
<keyword evidence="4" id="KW-0963">Cytoplasm</keyword>
<evidence type="ECO:0000313" key="5">
    <source>
        <dbReference type="EMBL" id="TWT36040.1"/>
    </source>
</evidence>
<keyword evidence="3 4" id="KW-0448">Lipopolysaccharide biosynthesis</keyword>
<dbReference type="EMBL" id="SIHJ01000001">
    <property type="protein sequence ID" value="TWT36040.1"/>
    <property type="molecule type" value="Genomic_DNA"/>
</dbReference>
<dbReference type="PANTHER" id="PTHR42866:SF2">
    <property type="entry name" value="3-DEOXY-MANNO-OCTULOSONATE CYTIDYLYLTRANSFERASE, MITOCHONDRIAL"/>
    <property type="match status" value="1"/>
</dbReference>
<dbReference type="SUPFAM" id="SSF53448">
    <property type="entry name" value="Nucleotide-diphospho-sugar transferases"/>
    <property type="match status" value="1"/>
</dbReference>
<dbReference type="Proteomes" id="UP000316714">
    <property type="component" value="Unassembled WGS sequence"/>
</dbReference>
<keyword evidence="6" id="KW-1185">Reference proteome</keyword>
<accession>A0A5C5VDM5</accession>
<evidence type="ECO:0000256" key="2">
    <source>
        <dbReference type="ARBA" id="ARBA00022695"/>
    </source>
</evidence>
<dbReference type="GO" id="GO:0009103">
    <property type="term" value="P:lipopolysaccharide biosynthetic process"/>
    <property type="evidence" value="ECO:0007669"/>
    <property type="project" value="UniProtKB-UniRule"/>
</dbReference>
<comment type="similarity">
    <text evidence="4">Belongs to the KdsB family.</text>
</comment>
<dbReference type="NCBIfam" id="NF009905">
    <property type="entry name" value="PRK13368.1"/>
    <property type="match status" value="1"/>
</dbReference>
<dbReference type="GO" id="GO:0033468">
    <property type="term" value="P:CMP-keto-3-deoxy-D-manno-octulosonic acid biosynthetic process"/>
    <property type="evidence" value="ECO:0007669"/>
    <property type="project" value="UniProtKB-UniRule"/>
</dbReference>
<keyword evidence="1 4" id="KW-0808">Transferase</keyword>
<dbReference type="NCBIfam" id="TIGR00466">
    <property type="entry name" value="kdsB"/>
    <property type="match status" value="1"/>
</dbReference>
<keyword evidence="2 4" id="KW-0548">Nucleotidyltransferase</keyword>
<dbReference type="HAMAP" id="MF_00057">
    <property type="entry name" value="KdsB"/>
    <property type="match status" value="1"/>
</dbReference>
<dbReference type="PANTHER" id="PTHR42866">
    <property type="entry name" value="3-DEOXY-MANNO-OCTULOSONATE CYTIDYLYLTRANSFERASE"/>
    <property type="match status" value="1"/>
</dbReference>
<comment type="subcellular location">
    <subcellularLocation>
        <location evidence="4">Cytoplasm</location>
    </subcellularLocation>
</comment>
<dbReference type="EC" id="2.7.7.38" evidence="4"/>
<dbReference type="NCBIfam" id="NF003952">
    <property type="entry name" value="PRK05450.1-5"/>
    <property type="match status" value="1"/>
</dbReference>
<comment type="function">
    <text evidence="4">Activates KDO (a required 8-carbon sugar) for incorporation into bacterial lipopolysaccharide in Gram-negative bacteria.</text>
</comment>
<evidence type="ECO:0000313" key="6">
    <source>
        <dbReference type="Proteomes" id="UP000316714"/>
    </source>
</evidence>
<name>A0A5C5VDM5_9BACT</name>
<dbReference type="InterPro" id="IPR004528">
    <property type="entry name" value="KdsB"/>
</dbReference>
<dbReference type="Gene3D" id="3.90.550.10">
    <property type="entry name" value="Spore Coat Polysaccharide Biosynthesis Protein SpsA, Chain A"/>
    <property type="match status" value="1"/>
</dbReference>
<evidence type="ECO:0000256" key="1">
    <source>
        <dbReference type="ARBA" id="ARBA00022679"/>
    </source>
</evidence>
<comment type="caution">
    <text evidence="5">The sequence shown here is derived from an EMBL/GenBank/DDBJ whole genome shotgun (WGS) entry which is preliminary data.</text>
</comment>
<comment type="catalytic activity">
    <reaction evidence="4">
        <text>3-deoxy-alpha-D-manno-oct-2-ulosonate + CTP = CMP-3-deoxy-beta-D-manno-octulosonate + diphosphate</text>
        <dbReference type="Rhea" id="RHEA:23448"/>
        <dbReference type="ChEBI" id="CHEBI:33019"/>
        <dbReference type="ChEBI" id="CHEBI:37563"/>
        <dbReference type="ChEBI" id="CHEBI:85986"/>
        <dbReference type="ChEBI" id="CHEBI:85987"/>
        <dbReference type="EC" id="2.7.7.38"/>
    </reaction>
</comment>
<dbReference type="InterPro" id="IPR029044">
    <property type="entry name" value="Nucleotide-diphossugar_trans"/>
</dbReference>
<protein>
    <recommendedName>
        <fullName evidence="4">3-deoxy-manno-octulosonate cytidylyltransferase</fullName>
        <ecNumber evidence="4">2.7.7.38</ecNumber>
    </recommendedName>
    <alternativeName>
        <fullName evidence="4">CMP-2-keto-3-deoxyoctulosonic acid synthase</fullName>
        <shortName evidence="4">CKS</shortName>
        <shortName evidence="4">CMP-KDO synthase</shortName>
    </alternativeName>
</protein>
<evidence type="ECO:0000256" key="3">
    <source>
        <dbReference type="ARBA" id="ARBA00022985"/>
    </source>
</evidence>
<reference evidence="5 6" key="1">
    <citation type="submission" date="2019-02" db="EMBL/GenBank/DDBJ databases">
        <title>Deep-cultivation of Planctomycetes and their phenomic and genomic characterization uncovers novel biology.</title>
        <authorList>
            <person name="Wiegand S."/>
            <person name="Jogler M."/>
            <person name="Boedeker C."/>
            <person name="Pinto D."/>
            <person name="Vollmers J."/>
            <person name="Rivas-Marin E."/>
            <person name="Kohn T."/>
            <person name="Peeters S.H."/>
            <person name="Heuer A."/>
            <person name="Rast P."/>
            <person name="Oberbeckmann S."/>
            <person name="Bunk B."/>
            <person name="Jeske O."/>
            <person name="Meyerdierks A."/>
            <person name="Storesund J.E."/>
            <person name="Kallscheuer N."/>
            <person name="Luecker S."/>
            <person name="Lage O.M."/>
            <person name="Pohl T."/>
            <person name="Merkel B.J."/>
            <person name="Hornburger P."/>
            <person name="Mueller R.-W."/>
            <person name="Bruemmer F."/>
            <person name="Labrenz M."/>
            <person name="Spormann A.M."/>
            <person name="Op Den Camp H."/>
            <person name="Overmann J."/>
            <person name="Amann R."/>
            <person name="Jetten M.S.M."/>
            <person name="Mascher T."/>
            <person name="Medema M.H."/>
            <person name="Devos D.P."/>
            <person name="Kaster A.-K."/>
            <person name="Ovreas L."/>
            <person name="Rohde M."/>
            <person name="Galperin M.Y."/>
            <person name="Jogler C."/>
        </authorList>
    </citation>
    <scope>NUCLEOTIDE SEQUENCE [LARGE SCALE GENOMIC DNA]</scope>
    <source>
        <strain evidence="5 6">KOR34</strain>
    </source>
</reference>
<dbReference type="CDD" id="cd02517">
    <property type="entry name" value="CMP-KDO-Synthetase"/>
    <property type="match status" value="1"/>
</dbReference>
<comment type="pathway">
    <text evidence="4">Nucleotide-sugar biosynthesis; CMP-3-deoxy-D-manno-octulosonate biosynthesis; CMP-3-deoxy-D-manno-octulosonate from 3-deoxy-D-manno-octulosonate and CTP: step 1/1.</text>
</comment>
<organism evidence="5 6">
    <name type="scientific">Posidoniimonas corsicana</name>
    <dbReference type="NCBI Taxonomy" id="1938618"/>
    <lineage>
        <taxon>Bacteria</taxon>
        <taxon>Pseudomonadati</taxon>
        <taxon>Planctomycetota</taxon>
        <taxon>Planctomycetia</taxon>
        <taxon>Pirellulales</taxon>
        <taxon>Lacipirellulaceae</taxon>
        <taxon>Posidoniimonas</taxon>
    </lineage>
</organism>
<dbReference type="UniPathway" id="UPA00358">
    <property type="reaction ID" value="UER00476"/>
</dbReference>
<dbReference type="AlphaFoldDB" id="A0A5C5VDM5"/>
<dbReference type="GO" id="GO:0005829">
    <property type="term" value="C:cytosol"/>
    <property type="evidence" value="ECO:0007669"/>
    <property type="project" value="TreeGrafter"/>
</dbReference>
<dbReference type="RefSeq" id="WP_197531146.1">
    <property type="nucleotide sequence ID" value="NZ_SIHJ01000001.1"/>
</dbReference>
<proteinExistence type="inferred from homology"/>